<reference evidence="3 4" key="1">
    <citation type="submission" date="2018-03" db="EMBL/GenBank/DDBJ databases">
        <title>Genomic Encyclopedia of Archaeal and Bacterial Type Strains, Phase II (KMG-II): from individual species to whole genera.</title>
        <authorList>
            <person name="Goeker M."/>
        </authorList>
    </citation>
    <scope>NUCLEOTIDE SEQUENCE [LARGE SCALE GENOMIC DNA]</scope>
    <source>
        <strain evidence="3 4">DSM 13175</strain>
    </source>
</reference>
<evidence type="ECO:0000313" key="3">
    <source>
        <dbReference type="EMBL" id="PRY84220.1"/>
    </source>
</evidence>
<evidence type="ECO:0000259" key="2">
    <source>
        <dbReference type="Pfam" id="PF07995"/>
    </source>
</evidence>
<dbReference type="AlphaFoldDB" id="A0A2T0WBX8"/>
<evidence type="ECO:0000256" key="1">
    <source>
        <dbReference type="SAM" id="MobiDB-lite"/>
    </source>
</evidence>
<dbReference type="PANTHER" id="PTHR19328:SF13">
    <property type="entry name" value="HIPL1 PROTEIN"/>
    <property type="match status" value="1"/>
</dbReference>
<dbReference type="InterPro" id="IPR012938">
    <property type="entry name" value="Glc/Sorbosone_DH"/>
</dbReference>
<feature type="region of interest" description="Disordered" evidence="1">
    <location>
        <begin position="22"/>
        <end position="41"/>
    </location>
</feature>
<dbReference type="InterPro" id="IPR011041">
    <property type="entry name" value="Quinoprot_gluc/sorb_DH_b-prop"/>
</dbReference>
<dbReference type="EMBL" id="PVTO01000001">
    <property type="protein sequence ID" value="PRY84220.1"/>
    <property type="molecule type" value="Genomic_DNA"/>
</dbReference>
<dbReference type="OrthoDB" id="9770043at2"/>
<dbReference type="Proteomes" id="UP000238205">
    <property type="component" value="Unassembled WGS sequence"/>
</dbReference>
<keyword evidence="4" id="KW-1185">Reference proteome</keyword>
<dbReference type="PANTHER" id="PTHR19328">
    <property type="entry name" value="HEDGEHOG-INTERACTING PROTEIN"/>
    <property type="match status" value="1"/>
</dbReference>
<evidence type="ECO:0000313" key="4">
    <source>
        <dbReference type="Proteomes" id="UP000238205"/>
    </source>
</evidence>
<dbReference type="PROSITE" id="PS51257">
    <property type="entry name" value="PROKAR_LIPOPROTEIN"/>
    <property type="match status" value="1"/>
</dbReference>
<name>A0A2T0WBX8_9LACT</name>
<protein>
    <submittedName>
        <fullName evidence="3">Glucose/arabinose dehydrogenase</fullName>
    </submittedName>
</protein>
<dbReference type="SUPFAM" id="SSF63825">
    <property type="entry name" value="YWTD domain"/>
    <property type="match status" value="1"/>
</dbReference>
<dbReference type="InterPro" id="IPR011042">
    <property type="entry name" value="6-blade_b-propeller_TolB-like"/>
</dbReference>
<dbReference type="RefSeq" id="WP_106190192.1">
    <property type="nucleotide sequence ID" value="NZ_PVTO01000001.1"/>
</dbReference>
<sequence length="364" mass="40633">MKQMLIIGLASISLLGACTDNEQPELSEDSEDVLEQPDTEEPNEMDIEIVAENLEVPWTIEAFDETLYLTERPGTILTITEGTVDRQELELEEELSGASEAGLLGFVLSPDFSETSEAFAYYTYETGENRFNRIIRLVLEDNTWRESQVLLDQIPSGSVHHGGRLKIGPDDRLYATTGDAASPEIAQDLSSLGGKTLRLNLDGSIPEDNPFADSYVYSYGHRNAQGLTWDADETLYSSEHGDRANDEINVIESGENYGWPVIEGEEEQEGMVSPLFTSGQDNTWAPSGMAYHDNTLYVSALRGNAVLEFNLETNEERALFTEFGRIRDIYIDGEYLYFISNNTDGRGDPAEDDDKVYRVLLSDI</sequence>
<feature type="domain" description="Glucose/Sorbosone dehydrogenase" evidence="2">
    <location>
        <begin position="54"/>
        <end position="346"/>
    </location>
</feature>
<dbReference type="SUPFAM" id="SSF50952">
    <property type="entry name" value="Soluble quinoprotein glucose dehydrogenase"/>
    <property type="match status" value="1"/>
</dbReference>
<organism evidence="3 4">
    <name type="scientific">Alkalibacterium olivapovliticus</name>
    <dbReference type="NCBI Taxonomy" id="99907"/>
    <lineage>
        <taxon>Bacteria</taxon>
        <taxon>Bacillati</taxon>
        <taxon>Bacillota</taxon>
        <taxon>Bacilli</taxon>
        <taxon>Lactobacillales</taxon>
        <taxon>Carnobacteriaceae</taxon>
        <taxon>Alkalibacterium</taxon>
    </lineage>
</organism>
<proteinExistence type="predicted"/>
<accession>A0A2T0WBX8</accession>
<gene>
    <name evidence="3" type="ORF">CLV38_101141</name>
</gene>
<comment type="caution">
    <text evidence="3">The sequence shown here is derived from an EMBL/GenBank/DDBJ whole genome shotgun (WGS) entry which is preliminary data.</text>
</comment>
<dbReference type="Pfam" id="PF07995">
    <property type="entry name" value="GSDH"/>
    <property type="match status" value="1"/>
</dbReference>
<dbReference type="Gene3D" id="2.120.10.30">
    <property type="entry name" value="TolB, C-terminal domain"/>
    <property type="match status" value="1"/>
</dbReference>